<dbReference type="GO" id="GO:0009003">
    <property type="term" value="F:signal peptidase activity"/>
    <property type="evidence" value="ECO:0007669"/>
    <property type="project" value="UniProtKB-EC"/>
</dbReference>
<evidence type="ECO:0000313" key="8">
    <source>
        <dbReference type="EMBL" id="MDU0344745.1"/>
    </source>
</evidence>
<dbReference type="InterPro" id="IPR036286">
    <property type="entry name" value="LexA/Signal_pep-like_sf"/>
</dbReference>
<dbReference type="InterPro" id="IPR000223">
    <property type="entry name" value="Pept_S26A_signal_pept_1"/>
</dbReference>
<evidence type="ECO:0000256" key="3">
    <source>
        <dbReference type="ARBA" id="ARBA00009370"/>
    </source>
</evidence>
<name>A0ABU3SK43_9MICO</name>
<dbReference type="SUPFAM" id="SSF51306">
    <property type="entry name" value="LexA/Signal peptidase"/>
    <property type="match status" value="1"/>
</dbReference>
<evidence type="ECO:0000256" key="5">
    <source>
        <dbReference type="ARBA" id="ARBA00022801"/>
    </source>
</evidence>
<dbReference type="InterPro" id="IPR019533">
    <property type="entry name" value="Peptidase_S26"/>
</dbReference>
<dbReference type="CDD" id="cd06530">
    <property type="entry name" value="S26_SPase_I"/>
    <property type="match status" value="1"/>
</dbReference>
<sequence>MTHIVAAFVVLALVQLFLVKPFQVPSESMSPTLETGDRILADRISLVASDPAQGDVVVFSRPDTWATDAAPRGALRTAVGWVGDLVGFGPSNLDALVKRVVGPPGSTVQCCSAQGQVEVDGVALDEGYVRNDLPFVAGQLDCDTVPASARCFGPISVPVGQYLVMGDNRANSADSIIGCRGAPASTDCARFVTRGDVIGEVRAIVWPLDRAFGPLD</sequence>
<comment type="catalytic activity">
    <reaction evidence="1 6">
        <text>Cleavage of hydrophobic, N-terminal signal or leader sequences from secreted and periplasmic proteins.</text>
        <dbReference type="EC" id="3.4.21.89"/>
    </reaction>
</comment>
<comment type="subcellular location">
    <subcellularLocation>
        <location evidence="2">Cell membrane</location>
        <topology evidence="2">Single-pass type II membrane protein</topology>
    </subcellularLocation>
    <subcellularLocation>
        <location evidence="6">Membrane</location>
        <topology evidence="6">Single-pass type II membrane protein</topology>
    </subcellularLocation>
</comment>
<accession>A0ABU3SK43</accession>
<protein>
    <recommendedName>
        <fullName evidence="4 6">Signal peptidase I</fullName>
        <ecNumber evidence="4 6">3.4.21.89</ecNumber>
    </recommendedName>
</protein>
<comment type="caution">
    <text evidence="8">The sequence shown here is derived from an EMBL/GenBank/DDBJ whole genome shotgun (WGS) entry which is preliminary data.</text>
</comment>
<dbReference type="Proteomes" id="UP001261125">
    <property type="component" value="Unassembled WGS sequence"/>
</dbReference>
<reference evidence="8 9" key="1">
    <citation type="submission" date="2023-09" db="EMBL/GenBank/DDBJ databases">
        <title>Microbacterium fusihabitans sp. nov., Microbacterium phycihabitans sp. nov., and Microbacterium cervinum sp. nov., isolated from dried seaweeds of beach.</title>
        <authorList>
            <person name="Lee S.D."/>
        </authorList>
    </citation>
    <scope>NUCLEOTIDE SEQUENCE [LARGE SCALE GENOMIC DNA]</scope>
    <source>
        <strain evidence="8 9">KSW2-29</strain>
    </source>
</reference>
<gene>
    <name evidence="8" type="primary">lepB</name>
    <name evidence="8" type="ORF">RWH44_03405</name>
</gene>
<evidence type="ECO:0000313" key="9">
    <source>
        <dbReference type="Proteomes" id="UP001261125"/>
    </source>
</evidence>
<evidence type="ECO:0000256" key="4">
    <source>
        <dbReference type="ARBA" id="ARBA00013208"/>
    </source>
</evidence>
<dbReference type="PRINTS" id="PR00727">
    <property type="entry name" value="LEADERPTASE"/>
</dbReference>
<dbReference type="PANTHER" id="PTHR43390:SF1">
    <property type="entry name" value="CHLOROPLAST PROCESSING PEPTIDASE"/>
    <property type="match status" value="1"/>
</dbReference>
<dbReference type="Pfam" id="PF10502">
    <property type="entry name" value="Peptidase_S26"/>
    <property type="match status" value="1"/>
</dbReference>
<evidence type="ECO:0000256" key="6">
    <source>
        <dbReference type="RuleBase" id="RU362042"/>
    </source>
</evidence>
<evidence type="ECO:0000256" key="2">
    <source>
        <dbReference type="ARBA" id="ARBA00004401"/>
    </source>
</evidence>
<dbReference type="EC" id="3.4.21.89" evidence="4 6"/>
<proteinExistence type="inferred from homology"/>
<comment type="similarity">
    <text evidence="3 6">Belongs to the peptidase S26 family.</text>
</comment>
<dbReference type="NCBIfam" id="TIGR02227">
    <property type="entry name" value="sigpep_I_bact"/>
    <property type="match status" value="1"/>
</dbReference>
<keyword evidence="9" id="KW-1185">Reference proteome</keyword>
<dbReference type="InterPro" id="IPR019758">
    <property type="entry name" value="Pept_S26A_signal_pept_1_CS"/>
</dbReference>
<dbReference type="EMBL" id="JAWDIT010000001">
    <property type="protein sequence ID" value="MDU0344745.1"/>
    <property type="molecule type" value="Genomic_DNA"/>
</dbReference>
<dbReference type="RefSeq" id="WP_316003466.1">
    <property type="nucleotide sequence ID" value="NZ_JAWDIT010000001.1"/>
</dbReference>
<keyword evidence="5 6" id="KW-0378">Hydrolase</keyword>
<feature type="domain" description="Peptidase S26" evidence="7">
    <location>
        <begin position="3"/>
        <end position="206"/>
    </location>
</feature>
<evidence type="ECO:0000256" key="1">
    <source>
        <dbReference type="ARBA" id="ARBA00000677"/>
    </source>
</evidence>
<organism evidence="8 9">
    <name type="scientific">Microbacterium phycohabitans</name>
    <dbReference type="NCBI Taxonomy" id="3075993"/>
    <lineage>
        <taxon>Bacteria</taxon>
        <taxon>Bacillati</taxon>
        <taxon>Actinomycetota</taxon>
        <taxon>Actinomycetes</taxon>
        <taxon>Micrococcales</taxon>
        <taxon>Microbacteriaceae</taxon>
        <taxon>Microbacterium</taxon>
    </lineage>
</organism>
<dbReference type="Gene3D" id="2.10.109.10">
    <property type="entry name" value="Umud Fragment, subunit A"/>
    <property type="match status" value="1"/>
</dbReference>
<dbReference type="PANTHER" id="PTHR43390">
    <property type="entry name" value="SIGNAL PEPTIDASE I"/>
    <property type="match status" value="1"/>
</dbReference>
<dbReference type="PROSITE" id="PS00761">
    <property type="entry name" value="SPASE_I_3"/>
    <property type="match status" value="1"/>
</dbReference>
<keyword evidence="6" id="KW-0645">Protease</keyword>
<evidence type="ECO:0000259" key="7">
    <source>
        <dbReference type="Pfam" id="PF10502"/>
    </source>
</evidence>